<keyword evidence="7" id="KW-1185">Reference proteome</keyword>
<sequence length="247" mass="26822">MHLFFPGVPSKPGTPNIDLTSAVAGKASGQPKQQPGQQPQPPQQQASAGGASGAQAGETGGMMDVGSKAGYYTSKSPKLHLLEWTQRSGFERPKYKINDKQEEDGSVTCRVFINHPKRKEDGVMVVLDRKHAAPDPQEAEQRAALAALEQVAGSCNYHMLLPKQYLGLWKELGQASAQRKEKEAARLAAEERQQQREKARDVKEAHCAPQKVVMSKENQAALQALVQERFALRAQMAAIGKSMGPGS</sequence>
<gene>
    <name evidence="6" type="ORF">DUNSADRAFT_7462</name>
</gene>
<dbReference type="Pfam" id="PF24385">
    <property type="entry name" value="DSRM_DHX29"/>
    <property type="match status" value="1"/>
</dbReference>
<feature type="compositionally biased region" description="Low complexity" evidence="4">
    <location>
        <begin position="25"/>
        <end position="57"/>
    </location>
</feature>
<keyword evidence="3" id="KW-0175">Coiled coil</keyword>
<evidence type="ECO:0000256" key="3">
    <source>
        <dbReference type="SAM" id="Coils"/>
    </source>
</evidence>
<evidence type="ECO:0000313" key="7">
    <source>
        <dbReference type="Proteomes" id="UP000815325"/>
    </source>
</evidence>
<accession>A0ABQ7FTA8</accession>
<proteinExistence type="predicted"/>
<evidence type="ECO:0000256" key="4">
    <source>
        <dbReference type="SAM" id="MobiDB-lite"/>
    </source>
</evidence>
<keyword evidence="2" id="KW-0547">Nucleotide-binding</keyword>
<keyword evidence="1" id="KW-0378">Hydrolase</keyword>
<organism evidence="6 7">
    <name type="scientific">Dunaliella salina</name>
    <name type="common">Green alga</name>
    <name type="synonym">Protococcus salinus</name>
    <dbReference type="NCBI Taxonomy" id="3046"/>
    <lineage>
        <taxon>Eukaryota</taxon>
        <taxon>Viridiplantae</taxon>
        <taxon>Chlorophyta</taxon>
        <taxon>core chlorophytes</taxon>
        <taxon>Chlorophyceae</taxon>
        <taxon>CS clade</taxon>
        <taxon>Chlamydomonadales</taxon>
        <taxon>Dunaliellaceae</taxon>
        <taxon>Dunaliella</taxon>
    </lineage>
</organism>
<protein>
    <recommendedName>
        <fullName evidence="5">ATP-dependent RNA helicase DHX29 DSRM-like domain-containing protein</fullName>
    </recommendedName>
</protein>
<name>A0ABQ7FTA8_DUNSA</name>
<dbReference type="EMBL" id="MU072147">
    <property type="protein sequence ID" value="KAF5825712.1"/>
    <property type="molecule type" value="Genomic_DNA"/>
</dbReference>
<feature type="coiled-coil region" evidence="3">
    <location>
        <begin position="172"/>
        <end position="205"/>
    </location>
</feature>
<evidence type="ECO:0000313" key="6">
    <source>
        <dbReference type="EMBL" id="KAF5825712.1"/>
    </source>
</evidence>
<dbReference type="SUPFAM" id="SSF54768">
    <property type="entry name" value="dsRNA-binding domain-like"/>
    <property type="match status" value="1"/>
</dbReference>
<keyword evidence="2" id="KW-0347">Helicase</keyword>
<dbReference type="Gene3D" id="3.30.160.20">
    <property type="match status" value="1"/>
</dbReference>
<dbReference type="InterPro" id="IPR056328">
    <property type="entry name" value="DSRM_DHX29"/>
</dbReference>
<evidence type="ECO:0000259" key="5">
    <source>
        <dbReference type="Pfam" id="PF24385"/>
    </source>
</evidence>
<feature type="domain" description="ATP-dependent RNA helicase DHX29 DSRM-like" evidence="5">
    <location>
        <begin position="75"/>
        <end position="184"/>
    </location>
</feature>
<evidence type="ECO:0000256" key="1">
    <source>
        <dbReference type="ARBA" id="ARBA00022801"/>
    </source>
</evidence>
<reference evidence="6" key="1">
    <citation type="submission" date="2017-08" db="EMBL/GenBank/DDBJ databases">
        <authorList>
            <person name="Polle J.E."/>
            <person name="Barry K."/>
            <person name="Cushman J."/>
            <person name="Schmutz J."/>
            <person name="Tran D."/>
            <person name="Hathwaick L.T."/>
            <person name="Yim W.C."/>
            <person name="Jenkins J."/>
            <person name="Mckie-Krisberg Z.M."/>
            <person name="Prochnik S."/>
            <person name="Lindquist E."/>
            <person name="Dockter R.B."/>
            <person name="Adam C."/>
            <person name="Molina H."/>
            <person name="Bunkerborg J."/>
            <person name="Jin E."/>
            <person name="Buchheim M."/>
            <person name="Magnuson J."/>
        </authorList>
    </citation>
    <scope>NUCLEOTIDE SEQUENCE</scope>
    <source>
        <strain evidence="6">CCAP 19/18</strain>
    </source>
</reference>
<feature type="non-terminal residue" evidence="6">
    <location>
        <position position="247"/>
    </location>
</feature>
<keyword evidence="2" id="KW-0067">ATP-binding</keyword>
<evidence type="ECO:0000256" key="2">
    <source>
        <dbReference type="ARBA" id="ARBA00022806"/>
    </source>
</evidence>
<feature type="region of interest" description="Disordered" evidence="4">
    <location>
        <begin position="1"/>
        <end position="62"/>
    </location>
</feature>
<comment type="caution">
    <text evidence="6">The sequence shown here is derived from an EMBL/GenBank/DDBJ whole genome shotgun (WGS) entry which is preliminary data.</text>
</comment>
<dbReference type="Proteomes" id="UP000815325">
    <property type="component" value="Unassembled WGS sequence"/>
</dbReference>